<feature type="transmembrane region" description="Helical" evidence="1">
    <location>
        <begin position="12"/>
        <end position="32"/>
    </location>
</feature>
<feature type="transmembrane region" description="Helical" evidence="1">
    <location>
        <begin position="181"/>
        <end position="202"/>
    </location>
</feature>
<keyword evidence="1" id="KW-1133">Transmembrane helix</keyword>
<feature type="transmembrane region" description="Helical" evidence="1">
    <location>
        <begin position="38"/>
        <end position="59"/>
    </location>
</feature>
<keyword evidence="1" id="KW-0472">Membrane</keyword>
<dbReference type="AlphaFoldDB" id="Q2Z023"/>
<accession>Q2Z023</accession>
<sequence length="211" mass="22336">MAVRKVLSIGNALIAIIAGALVLLGYLLPNLLSGLRQYLIQLAVILTAFAVLLGIVNLASVHWKRATAPKAGASNIYSAVLLLSLVLTILLVGFSGPTGFWSIWLVNTFQIPVETSLVAVLAIVLLFAAARLLSRRLHWASLLFLTAAVLVLLGIAPLPYIGEIPFLSNLRQWLSSLPALAGARGLLLGVALGTIATGLRILMGVDRPYGD</sequence>
<protein>
    <submittedName>
        <fullName evidence="2">Uncharacterized protein</fullName>
    </submittedName>
</protein>
<keyword evidence="1" id="KW-0812">Transmembrane</keyword>
<dbReference type="EMBL" id="AJ937764">
    <property type="protein sequence ID" value="CAI78542.1"/>
    <property type="molecule type" value="Genomic_DNA"/>
</dbReference>
<organism evidence="2">
    <name type="scientific">uncultured Chloroflexota bacterium</name>
    <dbReference type="NCBI Taxonomy" id="166587"/>
    <lineage>
        <taxon>Bacteria</taxon>
        <taxon>Bacillati</taxon>
        <taxon>Chloroflexota</taxon>
        <taxon>environmental samples</taxon>
    </lineage>
</organism>
<feature type="transmembrane region" description="Helical" evidence="1">
    <location>
        <begin position="140"/>
        <end position="161"/>
    </location>
</feature>
<evidence type="ECO:0000313" key="2">
    <source>
        <dbReference type="EMBL" id="CAI78542.1"/>
    </source>
</evidence>
<reference evidence="2" key="1">
    <citation type="journal article" date="2005" name="Environ. Microbiol.">
        <title>Lateral gene transfer and phylogenetic assignment of environmental fosmid clones.</title>
        <authorList>
            <person name="Nesbo C.L."/>
            <person name="Boucher Y."/>
            <person name="Dlutek M."/>
            <person name="Doolittle F.W."/>
        </authorList>
    </citation>
    <scope>NUCLEOTIDE SEQUENCE</scope>
</reference>
<proteinExistence type="predicted"/>
<name>Q2Z023_9CHLR</name>
<evidence type="ECO:0000256" key="1">
    <source>
        <dbReference type="SAM" id="Phobius"/>
    </source>
</evidence>
<feature type="transmembrane region" description="Helical" evidence="1">
    <location>
        <begin position="80"/>
        <end position="104"/>
    </location>
</feature>
<feature type="transmembrane region" description="Helical" evidence="1">
    <location>
        <begin position="116"/>
        <end position="133"/>
    </location>
</feature>